<accession>A0A514A086</accession>
<keyword evidence="2" id="KW-1185">Reference proteome</keyword>
<reference evidence="1 2" key="1">
    <citation type="submission" date="2019-04" db="EMBL/GenBank/DDBJ databases">
        <title>Novel bacteriophages capable of disrupting biofilms from clinical strains of Aeromonas hydrophila with intrinsic antibiotic resistance.</title>
        <authorList>
            <person name="Kabwe M."/>
            <person name="Brown T.L."/>
            <person name="Speirs L."/>
            <person name="Ku H."/>
            <person name="Leach M."/>
            <person name="Chan H.T."/>
            <person name="Petrovski S."/>
            <person name="Lock P."/>
            <person name="Tucci J."/>
        </authorList>
    </citation>
    <scope>NUCLEOTIDE SEQUENCE [LARGE SCALE GENOMIC DNA]</scope>
</reference>
<organism evidence="1 2">
    <name type="scientific">Aeromonas phage LAh_7</name>
    <dbReference type="NCBI Taxonomy" id="2591031"/>
    <lineage>
        <taxon>Viruses</taxon>
        <taxon>Duplodnaviria</taxon>
        <taxon>Heunggongvirae</taxon>
        <taxon>Uroviricota</taxon>
        <taxon>Caudoviricetes</taxon>
        <taxon>Casjensviridae</taxon>
        <taxon>Sharonstreetvirus</taxon>
        <taxon>Sharonstreetvirus LAh7</taxon>
    </lineage>
</organism>
<protein>
    <submittedName>
        <fullName evidence="1">Putative 3'-5' exoribonuclease</fullName>
    </submittedName>
</protein>
<proteinExistence type="predicted"/>
<gene>
    <name evidence="1" type="ORF">LAh7_34</name>
</gene>
<name>A0A514A086_9CAUD</name>
<dbReference type="EMBL" id="MK838113">
    <property type="protein sequence ID" value="QDH46666.1"/>
    <property type="molecule type" value="Genomic_DNA"/>
</dbReference>
<evidence type="ECO:0000313" key="2">
    <source>
        <dbReference type="Proteomes" id="UP000318298"/>
    </source>
</evidence>
<dbReference type="Proteomes" id="UP000318298">
    <property type="component" value="Segment"/>
</dbReference>
<evidence type="ECO:0000313" key="1">
    <source>
        <dbReference type="EMBL" id="QDH46666.1"/>
    </source>
</evidence>
<sequence length="226" mass="25333">MSEVNLNMQKFKEPDQDMAGFTYAVPIGAMGVIHYDGLEVQILGQKVQALLTPRHTIWANMVARAALAGPSSAMGLDSVRDEFSAHGVVIPTLFTRHHITPLWAIPAQRWGRGTDKEDLGLRLAQMRFMLQGAGLDNAGCYNPPNVRLPFLVPVNPYCAGAGRVEGCRDLQSVILQCRWVLQELRDHWAIVVPHDKPWSRKAEDFYLADVTDQVRLYSLLKQDDEI</sequence>